<dbReference type="Gene3D" id="3.20.20.70">
    <property type="entry name" value="Aldolase class I"/>
    <property type="match status" value="1"/>
</dbReference>
<dbReference type="GO" id="GO:0004789">
    <property type="term" value="F:thiamine-phosphate diphosphorylase activity"/>
    <property type="evidence" value="ECO:0007669"/>
    <property type="project" value="TreeGrafter"/>
</dbReference>
<keyword evidence="2" id="KW-0784">Thiamine biosynthesis</keyword>
<dbReference type="GO" id="GO:0009228">
    <property type="term" value="P:thiamine biosynthetic process"/>
    <property type="evidence" value="ECO:0007669"/>
    <property type="project" value="UniProtKB-KW"/>
</dbReference>
<evidence type="ECO:0000256" key="1">
    <source>
        <dbReference type="ARBA" id="ARBA00004948"/>
    </source>
</evidence>
<dbReference type="CDD" id="cd00564">
    <property type="entry name" value="TMP_TenI"/>
    <property type="match status" value="1"/>
</dbReference>
<protein>
    <recommendedName>
        <fullName evidence="3">Thiamine phosphate synthase/TenI domain-containing protein</fullName>
    </recommendedName>
</protein>
<dbReference type="AlphaFoldDB" id="A0A381R821"/>
<comment type="pathway">
    <text evidence="1">Cofactor biosynthesis; thiamine diphosphate biosynthesis.</text>
</comment>
<feature type="domain" description="Thiamine phosphate synthase/TenI" evidence="3">
    <location>
        <begin position="2"/>
        <end position="137"/>
    </location>
</feature>
<dbReference type="Pfam" id="PF02581">
    <property type="entry name" value="TMP-TENI"/>
    <property type="match status" value="1"/>
</dbReference>
<accession>A0A381R821</accession>
<evidence type="ECO:0000256" key="2">
    <source>
        <dbReference type="ARBA" id="ARBA00022977"/>
    </source>
</evidence>
<dbReference type="EMBL" id="UINC01001705">
    <property type="protein sequence ID" value="SUZ86959.1"/>
    <property type="molecule type" value="Genomic_DNA"/>
</dbReference>
<name>A0A381R821_9ZZZZ</name>
<proteinExistence type="predicted"/>
<dbReference type="GO" id="GO:0005737">
    <property type="term" value="C:cytoplasm"/>
    <property type="evidence" value="ECO:0007669"/>
    <property type="project" value="TreeGrafter"/>
</dbReference>
<reference evidence="4" key="1">
    <citation type="submission" date="2018-05" db="EMBL/GenBank/DDBJ databases">
        <authorList>
            <person name="Lanie J.A."/>
            <person name="Ng W.-L."/>
            <person name="Kazmierczak K.M."/>
            <person name="Andrzejewski T.M."/>
            <person name="Davidsen T.M."/>
            <person name="Wayne K.J."/>
            <person name="Tettelin H."/>
            <person name="Glass J.I."/>
            <person name="Rusch D."/>
            <person name="Podicherti R."/>
            <person name="Tsui H.-C.T."/>
            <person name="Winkler M.E."/>
        </authorList>
    </citation>
    <scope>NUCLEOTIDE SEQUENCE</scope>
</reference>
<organism evidence="4">
    <name type="scientific">marine metagenome</name>
    <dbReference type="NCBI Taxonomy" id="408172"/>
    <lineage>
        <taxon>unclassified sequences</taxon>
        <taxon>metagenomes</taxon>
        <taxon>ecological metagenomes</taxon>
    </lineage>
</organism>
<gene>
    <name evidence="4" type="ORF">METZ01_LOCUS39813</name>
</gene>
<dbReference type="PANTHER" id="PTHR20857:SF15">
    <property type="entry name" value="THIAMINE-PHOSPHATE SYNTHASE"/>
    <property type="match status" value="1"/>
</dbReference>
<dbReference type="SUPFAM" id="SSF51391">
    <property type="entry name" value="Thiamin phosphate synthase"/>
    <property type="match status" value="1"/>
</dbReference>
<dbReference type="InterPro" id="IPR036206">
    <property type="entry name" value="ThiamineP_synth_sf"/>
</dbReference>
<dbReference type="InterPro" id="IPR013785">
    <property type="entry name" value="Aldolase_TIM"/>
</dbReference>
<dbReference type="InterPro" id="IPR022998">
    <property type="entry name" value="ThiamineP_synth_TenI"/>
</dbReference>
<evidence type="ECO:0000259" key="3">
    <source>
        <dbReference type="Pfam" id="PF02581"/>
    </source>
</evidence>
<dbReference type="PANTHER" id="PTHR20857">
    <property type="entry name" value="THIAMINE-PHOSPHATE PYROPHOSPHORYLASE"/>
    <property type="match status" value="1"/>
</dbReference>
<sequence length="164" mass="17211">MARILREPAADCGVTLLVNDRLDVALAVEASGVHLGSRSIPPTEARRLLGEGRLLGVSVHSESEAVEATRSGADYLFFGPLFETPSHPGAAASGAEVVDRVLSRVDLPVVGIGGVTPQRTATVIASGAHGVAAIRGIWDTPSPREAVQVYLDAVERAIQEKRNE</sequence>
<evidence type="ECO:0000313" key="4">
    <source>
        <dbReference type="EMBL" id="SUZ86959.1"/>
    </source>
</evidence>